<protein>
    <submittedName>
        <fullName evidence="2">Uncharacterized protein</fullName>
    </submittedName>
</protein>
<proteinExistence type="predicted"/>
<accession>A0ABP1BAE2</accession>
<gene>
    <name evidence="2" type="ORF">CSSPJE1EN2_LOCUS14767</name>
</gene>
<sequence>MKLVDRNLQQKSGKRARNFNEKEERTPKGVRESLVLERVRGERKRERGVFNAAAREKAPMGRPTGDDG</sequence>
<feature type="compositionally biased region" description="Basic and acidic residues" evidence="1">
    <location>
        <begin position="18"/>
        <end position="29"/>
    </location>
</feature>
<evidence type="ECO:0000313" key="2">
    <source>
        <dbReference type="EMBL" id="CAK9872170.1"/>
    </source>
</evidence>
<dbReference type="EMBL" id="OZ023703">
    <property type="protein sequence ID" value="CAK9872170.1"/>
    <property type="molecule type" value="Genomic_DNA"/>
</dbReference>
<name>A0ABP1BAE2_9BRYO</name>
<dbReference type="Proteomes" id="UP001497522">
    <property type="component" value="Chromosome 2"/>
</dbReference>
<organism evidence="2 3">
    <name type="scientific">Sphagnum jensenii</name>
    <dbReference type="NCBI Taxonomy" id="128206"/>
    <lineage>
        <taxon>Eukaryota</taxon>
        <taxon>Viridiplantae</taxon>
        <taxon>Streptophyta</taxon>
        <taxon>Embryophyta</taxon>
        <taxon>Bryophyta</taxon>
        <taxon>Sphagnophytina</taxon>
        <taxon>Sphagnopsida</taxon>
        <taxon>Sphagnales</taxon>
        <taxon>Sphagnaceae</taxon>
        <taxon>Sphagnum</taxon>
    </lineage>
</organism>
<evidence type="ECO:0000313" key="3">
    <source>
        <dbReference type="Proteomes" id="UP001497522"/>
    </source>
</evidence>
<keyword evidence="3" id="KW-1185">Reference proteome</keyword>
<feature type="region of interest" description="Disordered" evidence="1">
    <location>
        <begin position="1"/>
        <end position="29"/>
    </location>
</feature>
<evidence type="ECO:0000256" key="1">
    <source>
        <dbReference type="SAM" id="MobiDB-lite"/>
    </source>
</evidence>
<feature type="region of interest" description="Disordered" evidence="1">
    <location>
        <begin position="42"/>
        <end position="68"/>
    </location>
</feature>
<reference evidence="2 3" key="1">
    <citation type="submission" date="2024-03" db="EMBL/GenBank/DDBJ databases">
        <authorList>
            <consortium name="ELIXIR-Norway"/>
            <consortium name="Elixir Norway"/>
        </authorList>
    </citation>
    <scope>NUCLEOTIDE SEQUENCE [LARGE SCALE GENOMIC DNA]</scope>
</reference>
<feature type="compositionally biased region" description="Basic and acidic residues" evidence="1">
    <location>
        <begin position="42"/>
        <end position="59"/>
    </location>
</feature>